<dbReference type="Proteomes" id="UP001164250">
    <property type="component" value="Chromosome 10"/>
</dbReference>
<keyword evidence="2" id="KW-1185">Reference proteome</keyword>
<reference evidence="2" key="1">
    <citation type="journal article" date="2023" name="G3 (Bethesda)">
        <title>Genome assembly and association tests identify interacting loci associated with vigor, precocity, and sex in interspecific pistachio rootstocks.</title>
        <authorList>
            <person name="Palmer W."/>
            <person name="Jacygrad E."/>
            <person name="Sagayaradj S."/>
            <person name="Cavanaugh K."/>
            <person name="Han R."/>
            <person name="Bertier L."/>
            <person name="Beede B."/>
            <person name="Kafkas S."/>
            <person name="Golino D."/>
            <person name="Preece J."/>
            <person name="Michelmore R."/>
        </authorList>
    </citation>
    <scope>NUCLEOTIDE SEQUENCE [LARGE SCALE GENOMIC DNA]</scope>
</reference>
<name>A0ACC1AKC3_9ROSI</name>
<evidence type="ECO:0000313" key="1">
    <source>
        <dbReference type="EMBL" id="KAJ0087137.1"/>
    </source>
</evidence>
<accession>A0ACC1AKC3</accession>
<sequence>METEEPSPTDTLAISLHAMTSFPNPQTMRVKGRVHNRVALILIDLGRSHNFVNKDFVDSVGLQLNHKGKFNAIVASGESLTSSGKCDQVQVILQDIPLTIDLYLLHLEGYDVVLGTQWLQTLGPITWDFSKMRMRFRYEGREVILQGELLPENKLFNSHQIE</sequence>
<organism evidence="1 2">
    <name type="scientific">Pistacia atlantica</name>
    <dbReference type="NCBI Taxonomy" id="434234"/>
    <lineage>
        <taxon>Eukaryota</taxon>
        <taxon>Viridiplantae</taxon>
        <taxon>Streptophyta</taxon>
        <taxon>Embryophyta</taxon>
        <taxon>Tracheophyta</taxon>
        <taxon>Spermatophyta</taxon>
        <taxon>Magnoliopsida</taxon>
        <taxon>eudicotyledons</taxon>
        <taxon>Gunneridae</taxon>
        <taxon>Pentapetalae</taxon>
        <taxon>rosids</taxon>
        <taxon>malvids</taxon>
        <taxon>Sapindales</taxon>
        <taxon>Anacardiaceae</taxon>
        <taxon>Pistacia</taxon>
    </lineage>
</organism>
<dbReference type="EMBL" id="CM047906">
    <property type="protein sequence ID" value="KAJ0087137.1"/>
    <property type="molecule type" value="Genomic_DNA"/>
</dbReference>
<protein>
    <submittedName>
        <fullName evidence="1">Uncharacterized protein</fullName>
    </submittedName>
</protein>
<proteinExistence type="predicted"/>
<gene>
    <name evidence="1" type="ORF">Patl1_09529</name>
</gene>
<evidence type="ECO:0000313" key="2">
    <source>
        <dbReference type="Proteomes" id="UP001164250"/>
    </source>
</evidence>
<comment type="caution">
    <text evidence="1">The sequence shown here is derived from an EMBL/GenBank/DDBJ whole genome shotgun (WGS) entry which is preliminary data.</text>
</comment>